<evidence type="ECO:0000256" key="2">
    <source>
        <dbReference type="ARBA" id="ARBA00022515"/>
    </source>
</evidence>
<dbReference type="GO" id="GO:0005737">
    <property type="term" value="C:cytoplasm"/>
    <property type="evidence" value="ECO:0007669"/>
    <property type="project" value="TreeGrafter"/>
</dbReference>
<keyword evidence="2" id="KW-0639">Primosome</keyword>
<evidence type="ECO:0000256" key="6">
    <source>
        <dbReference type="ARBA" id="ARBA00023163"/>
    </source>
</evidence>
<dbReference type="Gene3D" id="3.40.1360.10">
    <property type="match status" value="1"/>
</dbReference>
<comment type="caution">
    <text evidence="8">The sequence shown here is derived from an EMBL/GenBank/DDBJ whole genome shotgun (WGS) entry which is preliminary data.</text>
</comment>
<dbReference type="GO" id="GO:0008270">
    <property type="term" value="F:zinc ion binding"/>
    <property type="evidence" value="ECO:0007669"/>
    <property type="project" value="InterPro"/>
</dbReference>
<dbReference type="InterPro" id="IPR036977">
    <property type="entry name" value="DNA_primase_Znf_CHC2"/>
</dbReference>
<gene>
    <name evidence="8" type="primary">dnaG_1</name>
    <name evidence="8" type="ORF">BWY41_00042</name>
</gene>
<accession>A0A1V5T4E2</accession>
<evidence type="ECO:0000313" key="8">
    <source>
        <dbReference type="EMBL" id="OQA61640.1"/>
    </source>
</evidence>
<evidence type="ECO:0000256" key="5">
    <source>
        <dbReference type="ARBA" id="ARBA00022705"/>
    </source>
</evidence>
<evidence type="ECO:0000256" key="1">
    <source>
        <dbReference type="ARBA" id="ARBA00022478"/>
    </source>
</evidence>
<proteinExistence type="predicted"/>
<dbReference type="PROSITE" id="PS50880">
    <property type="entry name" value="TOPRIM"/>
    <property type="match status" value="1"/>
</dbReference>
<feature type="domain" description="Toprim" evidence="7">
    <location>
        <begin position="204"/>
        <end position="301"/>
    </location>
</feature>
<protein>
    <submittedName>
        <fullName evidence="8">DNA primase</fullName>
        <ecNumber evidence="8">2.7.7.-</ecNumber>
    </submittedName>
</protein>
<dbReference type="Proteomes" id="UP000485569">
    <property type="component" value="Unassembled WGS sequence"/>
</dbReference>
<dbReference type="SUPFAM" id="SSF57783">
    <property type="entry name" value="Zinc beta-ribbon"/>
    <property type="match status" value="1"/>
</dbReference>
<dbReference type="EMBL" id="MWBQ01000012">
    <property type="protein sequence ID" value="OQA61640.1"/>
    <property type="molecule type" value="Genomic_DNA"/>
</dbReference>
<dbReference type="Pfam" id="PF13155">
    <property type="entry name" value="Toprim_2"/>
    <property type="match status" value="1"/>
</dbReference>
<keyword evidence="5" id="KW-0235">DNA replication</keyword>
<dbReference type="GO" id="GO:0006269">
    <property type="term" value="P:DNA replication, synthesis of primer"/>
    <property type="evidence" value="ECO:0007669"/>
    <property type="project" value="UniProtKB-KW"/>
</dbReference>
<dbReference type="EC" id="2.7.7.-" evidence="8"/>
<dbReference type="InterPro" id="IPR006171">
    <property type="entry name" value="TOPRIM_dom"/>
</dbReference>
<organism evidence="8">
    <name type="scientific">Candidatus Atribacter allofermentans</name>
    <dbReference type="NCBI Taxonomy" id="1852833"/>
    <lineage>
        <taxon>Bacteria</taxon>
        <taxon>Pseudomonadati</taxon>
        <taxon>Atribacterota</taxon>
        <taxon>Atribacteria</taxon>
        <taxon>Atribacterales</taxon>
        <taxon>Atribacteraceae</taxon>
        <taxon>Atribacter</taxon>
    </lineage>
</organism>
<dbReference type="GO" id="GO:0003677">
    <property type="term" value="F:DNA binding"/>
    <property type="evidence" value="ECO:0007669"/>
    <property type="project" value="InterPro"/>
</dbReference>
<dbReference type="PANTHER" id="PTHR30313:SF2">
    <property type="entry name" value="DNA PRIMASE"/>
    <property type="match status" value="1"/>
</dbReference>
<keyword evidence="6" id="KW-0804">Transcription</keyword>
<dbReference type="GO" id="GO:0016779">
    <property type="term" value="F:nucleotidyltransferase activity"/>
    <property type="evidence" value="ECO:0007669"/>
    <property type="project" value="UniProtKB-KW"/>
</dbReference>
<dbReference type="PANTHER" id="PTHR30313">
    <property type="entry name" value="DNA PRIMASE"/>
    <property type="match status" value="1"/>
</dbReference>
<dbReference type="GO" id="GO:1990077">
    <property type="term" value="C:primosome complex"/>
    <property type="evidence" value="ECO:0007669"/>
    <property type="project" value="UniProtKB-KW"/>
</dbReference>
<keyword evidence="3 8" id="KW-0808">Transferase</keyword>
<dbReference type="InterPro" id="IPR034154">
    <property type="entry name" value="TOPRIM_DnaG/twinkle"/>
</dbReference>
<evidence type="ECO:0000256" key="3">
    <source>
        <dbReference type="ARBA" id="ARBA00022679"/>
    </source>
</evidence>
<keyword evidence="1" id="KW-0240">DNA-directed RNA polymerase</keyword>
<dbReference type="InterPro" id="IPR050219">
    <property type="entry name" value="DnaG_primase"/>
</dbReference>
<dbReference type="AlphaFoldDB" id="A0A1V5T4E2"/>
<reference evidence="8" key="1">
    <citation type="submission" date="2017-02" db="EMBL/GenBank/DDBJ databases">
        <title>Delving into the versatile metabolic prowess of the omnipresent phylum Bacteroidetes.</title>
        <authorList>
            <person name="Nobu M.K."/>
            <person name="Mei R."/>
            <person name="Narihiro T."/>
            <person name="Kuroda K."/>
            <person name="Liu W.-T."/>
        </authorList>
    </citation>
    <scope>NUCLEOTIDE SEQUENCE</scope>
    <source>
        <strain evidence="8">ADurb.Bin276</strain>
    </source>
</reference>
<evidence type="ECO:0000259" key="7">
    <source>
        <dbReference type="PROSITE" id="PS50880"/>
    </source>
</evidence>
<keyword evidence="4 8" id="KW-0548">Nucleotidyltransferase</keyword>
<name>A0A1V5T4E2_9BACT</name>
<sequence length="384" mass="43977">MVDNVTLSLREIENYRGQGKGKPSGKYLRFFCPIHGGDHQRSFQLNLETGHFKCFTCGAWGYLEESKKEWRKDKIQPYHEPIPKPEEVKPRPELRLILEELQKALKGSWGEKYLERRKIPLSIAQSCGIGYAESGKWPHLGKDGKPIYQWKWGRLVFPHTNLQGEIINLYGRAVGSDEKTPKEIRHDHLPGHKGVFNAQVLNSQTVFICEGGFDALSLMAAGYKNSCAVFGVNGLRWSWVKAQRVVFCFDQDTAGSQWKALAKEGARLGKEIYFLPGEVFHGYKDLNELWVKKEKIDIGEWKDPEVITRLPGGESEIMATIQETYKVISGMYQPGFLAWCEKNNPKKYQEIEELQGCIEEAAENKDLGKLKVELNKLVDLFKRR</sequence>
<evidence type="ECO:0000256" key="4">
    <source>
        <dbReference type="ARBA" id="ARBA00022695"/>
    </source>
</evidence>
<dbReference type="Gene3D" id="3.90.580.10">
    <property type="entry name" value="Zinc finger, CHC2-type domain"/>
    <property type="match status" value="1"/>
</dbReference>
<dbReference type="GO" id="GO:0000428">
    <property type="term" value="C:DNA-directed RNA polymerase complex"/>
    <property type="evidence" value="ECO:0007669"/>
    <property type="project" value="UniProtKB-KW"/>
</dbReference>
<dbReference type="CDD" id="cd01029">
    <property type="entry name" value="TOPRIM_primases"/>
    <property type="match status" value="1"/>
</dbReference>
<dbReference type="SUPFAM" id="SSF56731">
    <property type="entry name" value="DNA primase core"/>
    <property type="match status" value="1"/>
</dbReference>